<protein>
    <submittedName>
        <fullName evidence="2">Uncharacterized protein</fullName>
    </submittedName>
</protein>
<dbReference type="Proteomes" id="UP000276133">
    <property type="component" value="Unassembled WGS sequence"/>
</dbReference>
<evidence type="ECO:0000256" key="1">
    <source>
        <dbReference type="SAM" id="Phobius"/>
    </source>
</evidence>
<evidence type="ECO:0000313" key="3">
    <source>
        <dbReference type="Proteomes" id="UP000276133"/>
    </source>
</evidence>
<keyword evidence="1" id="KW-1133">Transmembrane helix</keyword>
<feature type="transmembrane region" description="Helical" evidence="1">
    <location>
        <begin position="46"/>
        <end position="67"/>
    </location>
</feature>
<sequence length="148" mass="15893">MDCNSVAIPEKKSGGGPVVVKRGFTLVYVKVDDPDAKSIVVAAARLMASCVSAIVCICHCIFAIILVRLATVLASSTFAVTACCCCCCCCWRCCSCCRSNSSLCCSKVCCCCCCDSAMLSARDVSMSWNNSCMDWSKRLEVLGDWRKT</sequence>
<keyword evidence="1" id="KW-0812">Transmembrane</keyword>
<reference evidence="2 3" key="1">
    <citation type="journal article" date="2018" name="Sci. Rep.">
        <title>Genomic signatures of local adaptation to the degree of environmental predictability in rotifers.</title>
        <authorList>
            <person name="Franch-Gras L."/>
            <person name="Hahn C."/>
            <person name="Garcia-Roger E.M."/>
            <person name="Carmona M.J."/>
            <person name="Serra M."/>
            <person name="Gomez A."/>
        </authorList>
    </citation>
    <scope>NUCLEOTIDE SEQUENCE [LARGE SCALE GENOMIC DNA]</scope>
    <source>
        <strain evidence="2">HYR1</strain>
    </source>
</reference>
<comment type="caution">
    <text evidence="2">The sequence shown here is derived from an EMBL/GenBank/DDBJ whole genome shotgun (WGS) entry which is preliminary data.</text>
</comment>
<dbReference type="EMBL" id="REGN01000957">
    <property type="protein sequence ID" value="RNA37929.1"/>
    <property type="molecule type" value="Genomic_DNA"/>
</dbReference>
<gene>
    <name evidence="2" type="ORF">BpHYR1_042791</name>
</gene>
<name>A0A3M7SQC1_BRAPC</name>
<organism evidence="2 3">
    <name type="scientific">Brachionus plicatilis</name>
    <name type="common">Marine rotifer</name>
    <name type="synonym">Brachionus muelleri</name>
    <dbReference type="NCBI Taxonomy" id="10195"/>
    <lineage>
        <taxon>Eukaryota</taxon>
        <taxon>Metazoa</taxon>
        <taxon>Spiralia</taxon>
        <taxon>Gnathifera</taxon>
        <taxon>Rotifera</taxon>
        <taxon>Eurotatoria</taxon>
        <taxon>Monogononta</taxon>
        <taxon>Pseudotrocha</taxon>
        <taxon>Ploima</taxon>
        <taxon>Brachionidae</taxon>
        <taxon>Brachionus</taxon>
    </lineage>
</organism>
<keyword evidence="1" id="KW-0472">Membrane</keyword>
<proteinExistence type="predicted"/>
<dbReference type="AlphaFoldDB" id="A0A3M7SQC1"/>
<evidence type="ECO:0000313" key="2">
    <source>
        <dbReference type="EMBL" id="RNA37929.1"/>
    </source>
</evidence>
<keyword evidence="3" id="KW-1185">Reference proteome</keyword>
<accession>A0A3M7SQC1</accession>